<evidence type="ECO:0000313" key="1">
    <source>
        <dbReference type="EMBL" id="JAH82836.1"/>
    </source>
</evidence>
<reference evidence="1" key="1">
    <citation type="submission" date="2014-11" db="EMBL/GenBank/DDBJ databases">
        <authorList>
            <person name="Amaro Gonzalez C."/>
        </authorList>
    </citation>
    <scope>NUCLEOTIDE SEQUENCE</scope>
</reference>
<reference evidence="1" key="2">
    <citation type="journal article" date="2015" name="Fish Shellfish Immunol.">
        <title>Early steps in the European eel (Anguilla anguilla)-Vibrio vulnificus interaction in the gills: Role of the RtxA13 toxin.</title>
        <authorList>
            <person name="Callol A."/>
            <person name="Pajuelo D."/>
            <person name="Ebbesson L."/>
            <person name="Teles M."/>
            <person name="MacKenzie S."/>
            <person name="Amaro C."/>
        </authorList>
    </citation>
    <scope>NUCLEOTIDE SEQUENCE</scope>
</reference>
<proteinExistence type="predicted"/>
<dbReference type="EMBL" id="GBXM01025741">
    <property type="protein sequence ID" value="JAH82836.1"/>
    <property type="molecule type" value="Transcribed_RNA"/>
</dbReference>
<accession>A0A0E9VXR9</accession>
<protein>
    <submittedName>
        <fullName evidence="1">Uncharacterized protein</fullName>
    </submittedName>
</protein>
<organism evidence="1">
    <name type="scientific">Anguilla anguilla</name>
    <name type="common">European freshwater eel</name>
    <name type="synonym">Muraena anguilla</name>
    <dbReference type="NCBI Taxonomy" id="7936"/>
    <lineage>
        <taxon>Eukaryota</taxon>
        <taxon>Metazoa</taxon>
        <taxon>Chordata</taxon>
        <taxon>Craniata</taxon>
        <taxon>Vertebrata</taxon>
        <taxon>Euteleostomi</taxon>
        <taxon>Actinopterygii</taxon>
        <taxon>Neopterygii</taxon>
        <taxon>Teleostei</taxon>
        <taxon>Anguilliformes</taxon>
        <taxon>Anguillidae</taxon>
        <taxon>Anguilla</taxon>
    </lineage>
</organism>
<name>A0A0E9VXR9_ANGAN</name>
<dbReference type="AlphaFoldDB" id="A0A0E9VXR9"/>
<sequence>MCVNCILSVPACGQSCVGKHTAL</sequence>